<protein>
    <submittedName>
        <fullName evidence="2">Uncharacterized protein</fullName>
    </submittedName>
</protein>
<keyword evidence="3" id="KW-1185">Reference proteome</keyword>
<reference evidence="3" key="1">
    <citation type="journal article" date="2015" name="Nat. Genet.">
        <title>The genome and transcriptome of the zoonotic hookworm Ancylostoma ceylanicum identify infection-specific gene families.</title>
        <authorList>
            <person name="Schwarz E.M."/>
            <person name="Hu Y."/>
            <person name="Antoshechkin I."/>
            <person name="Miller M.M."/>
            <person name="Sternberg P.W."/>
            <person name="Aroian R.V."/>
        </authorList>
    </citation>
    <scope>NUCLEOTIDE SEQUENCE</scope>
    <source>
        <strain evidence="3">HY135</strain>
    </source>
</reference>
<accession>A0A016UZ91</accession>
<evidence type="ECO:0000313" key="2">
    <source>
        <dbReference type="EMBL" id="EYC20077.1"/>
    </source>
</evidence>
<organism evidence="2 3">
    <name type="scientific">Ancylostoma ceylanicum</name>
    <dbReference type="NCBI Taxonomy" id="53326"/>
    <lineage>
        <taxon>Eukaryota</taxon>
        <taxon>Metazoa</taxon>
        <taxon>Ecdysozoa</taxon>
        <taxon>Nematoda</taxon>
        <taxon>Chromadorea</taxon>
        <taxon>Rhabditida</taxon>
        <taxon>Rhabditina</taxon>
        <taxon>Rhabditomorpha</taxon>
        <taxon>Strongyloidea</taxon>
        <taxon>Ancylostomatidae</taxon>
        <taxon>Ancylostomatinae</taxon>
        <taxon>Ancylostoma</taxon>
    </lineage>
</organism>
<dbReference type="AlphaFoldDB" id="A0A016UZ91"/>
<proteinExistence type="predicted"/>
<feature type="region of interest" description="Disordered" evidence="1">
    <location>
        <begin position="105"/>
        <end position="132"/>
    </location>
</feature>
<gene>
    <name evidence="2" type="primary">Acey_s0023.g853</name>
    <name evidence="2" type="ORF">Y032_0023g853</name>
</gene>
<dbReference type="EMBL" id="JARK01001359">
    <property type="protein sequence ID" value="EYC20077.1"/>
    <property type="molecule type" value="Genomic_DNA"/>
</dbReference>
<dbReference type="Proteomes" id="UP000024635">
    <property type="component" value="Unassembled WGS sequence"/>
</dbReference>
<comment type="caution">
    <text evidence="2">The sequence shown here is derived from an EMBL/GenBank/DDBJ whole genome shotgun (WGS) entry which is preliminary data.</text>
</comment>
<evidence type="ECO:0000313" key="3">
    <source>
        <dbReference type="Proteomes" id="UP000024635"/>
    </source>
</evidence>
<name>A0A016UZ91_9BILA</name>
<evidence type="ECO:0000256" key="1">
    <source>
        <dbReference type="SAM" id="MobiDB-lite"/>
    </source>
</evidence>
<sequence>MGVDSEGFQRPREARNAIAPLINGIVTAVANLSFLDSCSSHLKLANKETNYQENLIVCCPRENSCSSGAVTPRAFRTAERPPPSTPNLGSPVRLMREDSIANIRYRSRETSPSSSVSLCQPIHSSRHEIAPH</sequence>